<keyword evidence="4" id="KW-1185">Reference proteome</keyword>
<protein>
    <submittedName>
        <fullName evidence="3">Uncharacterized protein</fullName>
    </submittedName>
</protein>
<reference evidence="3" key="1">
    <citation type="submission" date="2022-03" db="EMBL/GenBank/DDBJ databases">
        <title>A functionally conserved STORR gene fusion in Papaver species that diverged 16.8 million years ago.</title>
        <authorList>
            <person name="Catania T."/>
        </authorList>
    </citation>
    <scope>NUCLEOTIDE SEQUENCE</scope>
    <source>
        <strain evidence="3">S-191538</strain>
    </source>
</reference>
<feature type="signal peptide" evidence="2">
    <location>
        <begin position="1"/>
        <end position="20"/>
    </location>
</feature>
<comment type="caution">
    <text evidence="3">The sequence shown here is derived from an EMBL/GenBank/DDBJ whole genome shotgun (WGS) entry which is preliminary data.</text>
</comment>
<proteinExistence type="predicted"/>
<dbReference type="EMBL" id="JAJJMA010020187">
    <property type="protein sequence ID" value="MCL7023238.1"/>
    <property type="molecule type" value="Genomic_DNA"/>
</dbReference>
<feature type="transmembrane region" description="Helical" evidence="1">
    <location>
        <begin position="67"/>
        <end position="91"/>
    </location>
</feature>
<evidence type="ECO:0000256" key="2">
    <source>
        <dbReference type="SAM" id="SignalP"/>
    </source>
</evidence>
<sequence length="126" mass="14006">MTALLHFLVCWVLVFKAGLGNRGAAMANSISYWINLILLVLYVKYSGKCERTWTGFSKEAFHDVLNFIRLAFPSAIMVCLEMWSFELMVLLSGLLPNPKLETSVLSICLNTCALVWMIPSGLGGDV</sequence>
<accession>A0AA41V392</accession>
<keyword evidence="2" id="KW-0732">Signal</keyword>
<evidence type="ECO:0000313" key="3">
    <source>
        <dbReference type="EMBL" id="MCL7023238.1"/>
    </source>
</evidence>
<organism evidence="3 4">
    <name type="scientific">Papaver nudicaule</name>
    <name type="common">Iceland poppy</name>
    <dbReference type="NCBI Taxonomy" id="74823"/>
    <lineage>
        <taxon>Eukaryota</taxon>
        <taxon>Viridiplantae</taxon>
        <taxon>Streptophyta</taxon>
        <taxon>Embryophyta</taxon>
        <taxon>Tracheophyta</taxon>
        <taxon>Spermatophyta</taxon>
        <taxon>Magnoliopsida</taxon>
        <taxon>Ranunculales</taxon>
        <taxon>Papaveraceae</taxon>
        <taxon>Papaveroideae</taxon>
        <taxon>Papaver</taxon>
    </lineage>
</organism>
<feature type="non-terminal residue" evidence="3">
    <location>
        <position position="1"/>
    </location>
</feature>
<dbReference type="AlphaFoldDB" id="A0AA41V392"/>
<feature type="chain" id="PRO_5041381986" evidence="2">
    <location>
        <begin position="21"/>
        <end position="126"/>
    </location>
</feature>
<keyword evidence="1" id="KW-0472">Membrane</keyword>
<evidence type="ECO:0000256" key="1">
    <source>
        <dbReference type="SAM" id="Phobius"/>
    </source>
</evidence>
<name>A0AA41V392_PAPNU</name>
<dbReference type="PANTHER" id="PTHR11206">
    <property type="entry name" value="MULTIDRUG RESISTANCE PROTEIN"/>
    <property type="match status" value="1"/>
</dbReference>
<keyword evidence="1" id="KW-0812">Transmembrane</keyword>
<evidence type="ECO:0000313" key="4">
    <source>
        <dbReference type="Proteomes" id="UP001177140"/>
    </source>
</evidence>
<feature type="transmembrane region" description="Helical" evidence="1">
    <location>
        <begin position="103"/>
        <end position="122"/>
    </location>
</feature>
<keyword evidence="1" id="KW-1133">Transmembrane helix</keyword>
<feature type="transmembrane region" description="Helical" evidence="1">
    <location>
        <begin position="30"/>
        <end position="47"/>
    </location>
</feature>
<gene>
    <name evidence="3" type="ORF">MKW94_028721</name>
</gene>
<dbReference type="Proteomes" id="UP001177140">
    <property type="component" value="Unassembled WGS sequence"/>
</dbReference>